<keyword evidence="2" id="KW-0813">Transport</keyword>
<feature type="transmembrane region" description="Helical" evidence="10">
    <location>
        <begin position="241"/>
        <end position="262"/>
    </location>
</feature>
<feature type="transmembrane region" description="Helical" evidence="10">
    <location>
        <begin position="77"/>
        <end position="97"/>
    </location>
</feature>
<dbReference type="Pfam" id="PF02096">
    <property type="entry name" value="60KD_IMP"/>
    <property type="match status" value="1"/>
</dbReference>
<evidence type="ECO:0000256" key="9">
    <source>
        <dbReference type="RuleBase" id="RU003945"/>
    </source>
</evidence>
<dbReference type="GO" id="GO:0051205">
    <property type="term" value="P:protein insertion into membrane"/>
    <property type="evidence" value="ECO:0007669"/>
    <property type="project" value="TreeGrafter"/>
</dbReference>
<keyword evidence="7 10" id="KW-0472">Membrane</keyword>
<comment type="subcellular location">
    <subcellularLocation>
        <location evidence="1">Cell membrane</location>
        <topology evidence="1">Multi-pass membrane protein</topology>
    </subcellularLocation>
    <subcellularLocation>
        <location evidence="9">Membrane</location>
        <topology evidence="9">Multi-pass membrane protein</topology>
    </subcellularLocation>
</comment>
<keyword evidence="4 9" id="KW-0812">Transmembrane</keyword>
<evidence type="ECO:0000313" key="12">
    <source>
        <dbReference type="EMBL" id="HIX81611.1"/>
    </source>
</evidence>
<evidence type="ECO:0000256" key="1">
    <source>
        <dbReference type="ARBA" id="ARBA00004651"/>
    </source>
</evidence>
<organism evidence="12 13">
    <name type="scientific">Candidatus Erysipelatoclostridium merdavium</name>
    <dbReference type="NCBI Taxonomy" id="2838566"/>
    <lineage>
        <taxon>Bacteria</taxon>
        <taxon>Bacillati</taxon>
        <taxon>Bacillota</taxon>
        <taxon>Erysipelotrichia</taxon>
        <taxon>Erysipelotrichales</taxon>
        <taxon>Erysipelotrichales incertae sedis</taxon>
    </lineage>
</organism>
<evidence type="ECO:0000256" key="5">
    <source>
        <dbReference type="ARBA" id="ARBA00022927"/>
    </source>
</evidence>
<dbReference type="InterPro" id="IPR028055">
    <property type="entry name" value="YidC/Oxa/ALB_C"/>
</dbReference>
<dbReference type="PANTHER" id="PTHR12428:SF65">
    <property type="entry name" value="CYTOCHROME C OXIDASE ASSEMBLY PROTEIN COX18, MITOCHONDRIAL"/>
    <property type="match status" value="1"/>
</dbReference>
<reference evidence="12" key="1">
    <citation type="journal article" date="2021" name="PeerJ">
        <title>Extensive microbial diversity within the chicken gut microbiome revealed by metagenomics and culture.</title>
        <authorList>
            <person name="Gilroy R."/>
            <person name="Ravi A."/>
            <person name="Getino M."/>
            <person name="Pursley I."/>
            <person name="Horton D.L."/>
            <person name="Alikhan N.F."/>
            <person name="Baker D."/>
            <person name="Gharbi K."/>
            <person name="Hall N."/>
            <person name="Watson M."/>
            <person name="Adriaenssens E.M."/>
            <person name="Foster-Nyarko E."/>
            <person name="Jarju S."/>
            <person name="Secka A."/>
            <person name="Antonio M."/>
            <person name="Oren A."/>
            <person name="Chaudhuri R.R."/>
            <person name="La Ragione R."/>
            <person name="Hildebrand F."/>
            <person name="Pallen M.J."/>
        </authorList>
    </citation>
    <scope>NUCLEOTIDE SEQUENCE</scope>
    <source>
        <strain evidence="12">ChiGjej1B1-14440</strain>
    </source>
</reference>
<dbReference type="NCBIfam" id="TIGR03592">
    <property type="entry name" value="yidC_oxa1_cterm"/>
    <property type="match status" value="1"/>
</dbReference>
<comment type="similarity">
    <text evidence="9">Belongs to the OXA1/ALB3/YidC family.</text>
</comment>
<sequence length="299" mass="34189">MVLDNKTKKILKIFCLVFFVAILTGCTQNLDSNGNLIESRAITTSTPWTLSAGWFDFLFVIPLAKGILFINEYVGNVAFGVIGVTIIVNLITLPIMIKSTVSTQKMQLLQPELEKIQRKYRGRKDQASQMRQSAEIQNLYKKNNVSMFGSLATFLTLPIMFAMWHAVQRIEILYDTIVFGVNLGARPIEHIFSLDIPYIVLLILVALTQFFAMQINQIMARRSPKYRPSNQMKSMNTMNNIMTIFIIYLSATMPAAMSLYWITTNVITIVRTVYIQFFHVERAKKEVEATTTNFLNKKK</sequence>
<evidence type="ECO:0000256" key="6">
    <source>
        <dbReference type="ARBA" id="ARBA00022989"/>
    </source>
</evidence>
<evidence type="ECO:0000259" key="11">
    <source>
        <dbReference type="Pfam" id="PF02096"/>
    </source>
</evidence>
<keyword evidence="6 10" id="KW-1133">Transmembrane helix</keyword>
<keyword evidence="3" id="KW-1003">Cell membrane</keyword>
<dbReference type="InterPro" id="IPR001708">
    <property type="entry name" value="YidC/ALB3/OXA1/COX18"/>
</dbReference>
<evidence type="ECO:0000256" key="7">
    <source>
        <dbReference type="ARBA" id="ARBA00023136"/>
    </source>
</evidence>
<dbReference type="PANTHER" id="PTHR12428">
    <property type="entry name" value="OXA1"/>
    <property type="match status" value="1"/>
</dbReference>
<comment type="caution">
    <text evidence="12">The sequence shown here is derived from an EMBL/GenBank/DDBJ whole genome shotgun (WGS) entry which is preliminary data.</text>
</comment>
<protein>
    <submittedName>
        <fullName evidence="12">Membrane protein insertase YidC</fullName>
    </submittedName>
</protein>
<evidence type="ECO:0000256" key="3">
    <source>
        <dbReference type="ARBA" id="ARBA00022475"/>
    </source>
</evidence>
<reference evidence="12" key="2">
    <citation type="submission" date="2021-04" db="EMBL/GenBank/DDBJ databases">
        <authorList>
            <person name="Gilroy R."/>
        </authorList>
    </citation>
    <scope>NUCLEOTIDE SEQUENCE</scope>
    <source>
        <strain evidence="12">ChiGjej1B1-14440</strain>
    </source>
</reference>
<accession>A0A9D2BMJ2</accession>
<evidence type="ECO:0000256" key="8">
    <source>
        <dbReference type="ARBA" id="ARBA00023186"/>
    </source>
</evidence>
<proteinExistence type="inferred from homology"/>
<name>A0A9D2BMJ2_9FIRM</name>
<feature type="domain" description="Membrane insertase YidC/Oxa/ALB C-terminal" evidence="11">
    <location>
        <begin position="79"/>
        <end position="276"/>
    </location>
</feature>
<keyword evidence="8" id="KW-0143">Chaperone</keyword>
<evidence type="ECO:0000256" key="2">
    <source>
        <dbReference type="ARBA" id="ARBA00022448"/>
    </source>
</evidence>
<evidence type="ECO:0000256" key="10">
    <source>
        <dbReference type="SAM" id="Phobius"/>
    </source>
</evidence>
<dbReference type="InterPro" id="IPR047196">
    <property type="entry name" value="YidC_ALB_C"/>
</dbReference>
<feature type="transmembrane region" description="Helical" evidence="10">
    <location>
        <begin position="51"/>
        <end position="70"/>
    </location>
</feature>
<evidence type="ECO:0000256" key="4">
    <source>
        <dbReference type="ARBA" id="ARBA00022692"/>
    </source>
</evidence>
<dbReference type="CDD" id="cd20070">
    <property type="entry name" value="5TM_YidC_Alb3"/>
    <property type="match status" value="1"/>
</dbReference>
<keyword evidence="5" id="KW-0653">Protein transport</keyword>
<dbReference type="EMBL" id="DXET01000141">
    <property type="protein sequence ID" value="HIX81611.1"/>
    <property type="molecule type" value="Genomic_DNA"/>
</dbReference>
<dbReference type="GO" id="GO:0015031">
    <property type="term" value="P:protein transport"/>
    <property type="evidence" value="ECO:0007669"/>
    <property type="project" value="UniProtKB-KW"/>
</dbReference>
<dbReference type="AlphaFoldDB" id="A0A9D2BMJ2"/>
<evidence type="ECO:0000313" key="13">
    <source>
        <dbReference type="Proteomes" id="UP000886724"/>
    </source>
</evidence>
<gene>
    <name evidence="12" type="primary">yidC</name>
    <name evidence="12" type="ORF">H9980_06530</name>
</gene>
<dbReference type="GO" id="GO:0032977">
    <property type="term" value="F:membrane insertase activity"/>
    <property type="evidence" value="ECO:0007669"/>
    <property type="project" value="InterPro"/>
</dbReference>
<feature type="transmembrane region" description="Helical" evidence="10">
    <location>
        <begin position="145"/>
        <end position="165"/>
    </location>
</feature>
<dbReference type="GO" id="GO:0005886">
    <property type="term" value="C:plasma membrane"/>
    <property type="evidence" value="ECO:0007669"/>
    <property type="project" value="UniProtKB-SubCell"/>
</dbReference>
<dbReference type="PROSITE" id="PS51257">
    <property type="entry name" value="PROKAR_LIPOPROTEIN"/>
    <property type="match status" value="1"/>
</dbReference>
<dbReference type="Proteomes" id="UP000886724">
    <property type="component" value="Unassembled WGS sequence"/>
</dbReference>
<feature type="transmembrane region" description="Helical" evidence="10">
    <location>
        <begin position="198"/>
        <end position="220"/>
    </location>
</feature>